<dbReference type="SMART" id="SM00180">
    <property type="entry name" value="EGF_Lam"/>
    <property type="match status" value="1"/>
</dbReference>
<feature type="disulfide bond" evidence="9">
    <location>
        <begin position="6"/>
        <end position="23"/>
    </location>
</feature>
<dbReference type="EMBL" id="UZAG01002463">
    <property type="protein sequence ID" value="VDO13508.1"/>
    <property type="molecule type" value="Genomic_DNA"/>
</dbReference>
<keyword evidence="2" id="KW-0964">Secreted</keyword>
<dbReference type="AlphaFoldDB" id="A0A0R3QB30"/>
<evidence type="ECO:0000313" key="12">
    <source>
        <dbReference type="EMBL" id="VDO13508.1"/>
    </source>
</evidence>
<evidence type="ECO:0000259" key="11">
    <source>
        <dbReference type="PROSITE" id="PS50027"/>
    </source>
</evidence>
<feature type="coiled-coil region" evidence="10">
    <location>
        <begin position="55"/>
        <end position="178"/>
    </location>
</feature>
<keyword evidence="3" id="KW-0272">Extracellular matrix</keyword>
<comment type="caution">
    <text evidence="9">Lacks conserved residue(s) required for the propagation of feature annotation.</text>
</comment>
<dbReference type="Proteomes" id="UP000280834">
    <property type="component" value="Unassembled WGS sequence"/>
</dbReference>
<feature type="domain" description="Laminin EGF-like" evidence="11">
    <location>
        <begin position="4"/>
        <end position="50"/>
    </location>
</feature>
<evidence type="ECO:0000313" key="14">
    <source>
        <dbReference type="WBParaSite" id="BTMF_0000355201-mRNA-1"/>
    </source>
</evidence>
<dbReference type="SUPFAM" id="SSF57196">
    <property type="entry name" value="EGF/Laminin"/>
    <property type="match status" value="1"/>
</dbReference>
<proteinExistence type="predicted"/>
<evidence type="ECO:0000256" key="2">
    <source>
        <dbReference type="ARBA" id="ARBA00022525"/>
    </source>
</evidence>
<evidence type="ECO:0000256" key="1">
    <source>
        <dbReference type="ARBA" id="ARBA00004498"/>
    </source>
</evidence>
<evidence type="ECO:0000256" key="3">
    <source>
        <dbReference type="ARBA" id="ARBA00022530"/>
    </source>
</evidence>
<dbReference type="WBParaSite" id="BTMF_0000355201-mRNA-1">
    <property type="protein sequence ID" value="BTMF_0000355201-mRNA-1"/>
    <property type="gene ID" value="BTMF_0000355201"/>
</dbReference>
<dbReference type="InterPro" id="IPR002049">
    <property type="entry name" value="LE_dom"/>
</dbReference>
<dbReference type="STRING" id="42155.A0A0R3QB30"/>
<dbReference type="FunFam" id="2.10.25.10:FF:000135">
    <property type="entry name" value="Laminin subunit beta 4"/>
    <property type="match status" value="1"/>
</dbReference>
<gene>
    <name evidence="12" type="ORF">BTMF_LOCUS2861</name>
</gene>
<evidence type="ECO:0000256" key="7">
    <source>
        <dbReference type="ARBA" id="ARBA00023180"/>
    </source>
</evidence>
<evidence type="ECO:0000313" key="13">
    <source>
        <dbReference type="Proteomes" id="UP000280834"/>
    </source>
</evidence>
<dbReference type="Gene3D" id="2.10.25.10">
    <property type="entry name" value="Laminin"/>
    <property type="match status" value="1"/>
</dbReference>
<dbReference type="PROSITE" id="PS01248">
    <property type="entry name" value="EGF_LAM_1"/>
    <property type="match status" value="1"/>
</dbReference>
<reference evidence="14" key="1">
    <citation type="submission" date="2017-02" db="UniProtKB">
        <authorList>
            <consortium name="WormBaseParasite"/>
        </authorList>
    </citation>
    <scope>IDENTIFICATION</scope>
</reference>
<keyword evidence="7" id="KW-0325">Glycoprotein</keyword>
<accession>A0A0R3QB30</accession>
<protein>
    <submittedName>
        <fullName evidence="14">Laminin EGF-like domain-containing protein</fullName>
    </submittedName>
</protein>
<evidence type="ECO:0000256" key="8">
    <source>
        <dbReference type="ARBA" id="ARBA00023292"/>
    </source>
</evidence>
<dbReference type="PROSITE" id="PS50027">
    <property type="entry name" value="EGF_LAM_2"/>
    <property type="match status" value="1"/>
</dbReference>
<dbReference type="CDD" id="cd00055">
    <property type="entry name" value="EGF_Lam"/>
    <property type="match status" value="1"/>
</dbReference>
<keyword evidence="4" id="KW-0677">Repeat</keyword>
<feature type="disulfide bond" evidence="9">
    <location>
        <begin position="25"/>
        <end position="34"/>
    </location>
</feature>
<name>A0A0R3QB30_9BILA</name>
<organism evidence="14">
    <name type="scientific">Brugia timori</name>
    <dbReference type="NCBI Taxonomy" id="42155"/>
    <lineage>
        <taxon>Eukaryota</taxon>
        <taxon>Metazoa</taxon>
        <taxon>Ecdysozoa</taxon>
        <taxon>Nematoda</taxon>
        <taxon>Chromadorea</taxon>
        <taxon>Rhabditida</taxon>
        <taxon>Spirurina</taxon>
        <taxon>Spiruromorpha</taxon>
        <taxon>Filarioidea</taxon>
        <taxon>Onchocercidae</taxon>
        <taxon>Brugia</taxon>
    </lineage>
</organism>
<comment type="subcellular location">
    <subcellularLocation>
        <location evidence="1">Secreted</location>
        <location evidence="1">Extracellular space</location>
        <location evidence="1">Extracellular matrix</location>
    </subcellularLocation>
</comment>
<evidence type="ECO:0000256" key="4">
    <source>
        <dbReference type="ARBA" id="ARBA00022737"/>
    </source>
</evidence>
<sequence>CRKCECDRIGSATQQCDRNNGSCICLPGSGGPLCNMCARGYTGQWPRCQACGECFQNWDEIIQDLRNQVEALIETAKNVEDTGVASVYDNEFEKMENSLLDLKTQLESANITRRNVIGLQNEIDKLRQNINLKKELLNSVGGRITEISSNVDGADLELKSLVEEADRLTEKSQAFQENATLLRVTDVQGAYNITRESAEKSSAAKLRTDQADLKITSAESSRQEAIQLLDNNQLDFEKQFSENEMALVRIDKQLANFETVLPMLNRDVCGAESAPCDQLCGGPGSCGHCGGRSCLSGSVSKAEMAKKFADEADQKLNEKQKEAEEVCD</sequence>
<dbReference type="Pfam" id="PF00053">
    <property type="entry name" value="EGF_laminin"/>
    <property type="match status" value="1"/>
</dbReference>
<evidence type="ECO:0000256" key="6">
    <source>
        <dbReference type="ARBA" id="ARBA00023157"/>
    </source>
</evidence>
<keyword evidence="5 10" id="KW-0175">Coiled coil</keyword>
<evidence type="ECO:0000256" key="5">
    <source>
        <dbReference type="ARBA" id="ARBA00023054"/>
    </source>
</evidence>
<feature type="disulfide bond" evidence="9">
    <location>
        <begin position="4"/>
        <end position="16"/>
    </location>
</feature>
<reference evidence="12 13" key="2">
    <citation type="submission" date="2018-11" db="EMBL/GenBank/DDBJ databases">
        <authorList>
            <consortium name="Pathogen Informatics"/>
        </authorList>
    </citation>
    <scope>NUCLEOTIDE SEQUENCE [LARGE SCALE GENOMIC DNA]</scope>
</reference>
<keyword evidence="8 9" id="KW-0424">Laminin EGF-like domain</keyword>
<keyword evidence="13" id="KW-1185">Reference proteome</keyword>
<evidence type="ECO:0000256" key="10">
    <source>
        <dbReference type="SAM" id="Coils"/>
    </source>
</evidence>
<keyword evidence="6 9" id="KW-1015">Disulfide bond</keyword>
<evidence type="ECO:0000256" key="9">
    <source>
        <dbReference type="PROSITE-ProRule" id="PRU00460"/>
    </source>
</evidence>